<evidence type="ECO:0000256" key="14">
    <source>
        <dbReference type="ARBA" id="ARBA00030396"/>
    </source>
</evidence>
<feature type="compositionally biased region" description="Polar residues" evidence="16">
    <location>
        <begin position="520"/>
        <end position="539"/>
    </location>
</feature>
<evidence type="ECO:0000256" key="16">
    <source>
        <dbReference type="SAM" id="MobiDB-lite"/>
    </source>
</evidence>
<keyword evidence="13" id="KW-0539">Nucleus</keyword>
<evidence type="ECO:0000313" key="18">
    <source>
        <dbReference type="Proteomes" id="UP000085678"/>
    </source>
</evidence>
<dbReference type="Pfam" id="PF22934">
    <property type="entry name" value="SPRTN_ZBD"/>
    <property type="match status" value="1"/>
</dbReference>
<keyword evidence="12 15" id="KW-0234">DNA repair</keyword>
<comment type="subcellular location">
    <subcellularLocation>
        <location evidence="2">Chromosome</location>
    </subcellularLocation>
    <subcellularLocation>
        <location evidence="1">Nucleus</location>
    </subcellularLocation>
</comment>
<dbReference type="STRING" id="7574.A0A1S3KFH4"/>
<feature type="compositionally biased region" description="Polar residues" evidence="16">
    <location>
        <begin position="21"/>
        <end position="36"/>
    </location>
</feature>
<dbReference type="GO" id="GO:0008270">
    <property type="term" value="F:zinc ion binding"/>
    <property type="evidence" value="ECO:0007669"/>
    <property type="project" value="UniProtKB-KW"/>
</dbReference>
<reference evidence="19" key="1">
    <citation type="submission" date="2025-08" db="UniProtKB">
        <authorList>
            <consortium name="RefSeq"/>
        </authorList>
    </citation>
    <scope>IDENTIFICATION</scope>
    <source>
        <tissue evidence="19">Gonads</tissue>
    </source>
</reference>
<dbReference type="InterPro" id="IPR006642">
    <property type="entry name" value="Rad18_UBZ4"/>
</dbReference>
<comment type="similarity">
    <text evidence="3">Belongs to the Spartan family.</text>
</comment>
<dbReference type="Pfam" id="PF10263">
    <property type="entry name" value="SprT-like"/>
    <property type="match status" value="1"/>
</dbReference>
<evidence type="ECO:0000256" key="2">
    <source>
        <dbReference type="ARBA" id="ARBA00004286"/>
    </source>
</evidence>
<dbReference type="PROSITE" id="PS51908">
    <property type="entry name" value="ZF_UBZ4"/>
    <property type="match status" value="1"/>
</dbReference>
<keyword evidence="11" id="KW-0482">Metalloprotease</keyword>
<dbReference type="AlphaFoldDB" id="A0A1S3KFH4"/>
<dbReference type="PANTHER" id="PTHR21220:SF0">
    <property type="entry name" value="DNA-DEPENDENT METALLOPROTEASE SPRTN"/>
    <property type="match status" value="1"/>
</dbReference>
<feature type="region of interest" description="Disordered" evidence="16">
    <location>
        <begin position="16"/>
        <end position="71"/>
    </location>
</feature>
<dbReference type="FunCoup" id="A0A1S3KFH4">
    <property type="interactions" value="786"/>
</dbReference>
<evidence type="ECO:0000256" key="1">
    <source>
        <dbReference type="ARBA" id="ARBA00004123"/>
    </source>
</evidence>
<dbReference type="InterPro" id="IPR055220">
    <property type="entry name" value="SPRTN_ZBD"/>
</dbReference>
<dbReference type="GeneID" id="106181410"/>
<evidence type="ECO:0000256" key="10">
    <source>
        <dbReference type="ARBA" id="ARBA00022833"/>
    </source>
</evidence>
<dbReference type="InParanoid" id="A0A1S3KFH4"/>
<keyword evidence="18" id="KW-1185">Reference proteome</keyword>
<feature type="compositionally biased region" description="Basic and acidic residues" evidence="16">
    <location>
        <begin position="261"/>
        <end position="297"/>
    </location>
</feature>
<evidence type="ECO:0000259" key="17">
    <source>
        <dbReference type="PROSITE" id="PS51908"/>
    </source>
</evidence>
<keyword evidence="6" id="KW-0479">Metal-binding</keyword>
<dbReference type="InterPro" id="IPR044245">
    <property type="entry name" value="Spartan"/>
</dbReference>
<keyword evidence="8 15" id="KW-0863">Zinc-finger</keyword>
<sequence>MDDFALALKLQEQYDRERCSTSKSGGPTSDDMTVNDTLLAKQLQEQFNQELPSSPPSSSLSTSSSSCRSPAKGINNKTISLVDERWELLDPNPDARALFLEFNDTYFWGRLAGVEVRWSPRMTLCAGLCCYEGRGGLCSIRLSLPLLKLRPRKDLVETLLHEMIHAYLFVTDNNKDHDGHGPEFCKHMNRINKETGTSISIYHSFHDEVDNYRQHWWKCDGPCQKRKPYFGMVRRAMNRAPSPRDPWWADHQRTCGGTYHKIKEPEDYGKKKGKKTSKDSTESETKEVPDKKSKYGADIREMFKGKGILLGSTAGNSSTNTTEVKPTLPKLNSIENHSKSPESVPGSSTESTNSSNKPECSSSGMSTPTRDTVINARKRFLDNLEKKAIPKALGGGQLQKKPKHDSNAALGVKKPKYDIYAALGIRKTNHDEKDVNLVNENQNKSENQKKNIVLPSETVKPSTKANHSSGSSSNPHKDMSDTGAISLFSVSMEESSKHGSCKDQAGPSSHKIHEKGMNLGSMSSFSEKSGQSEPSGLGQSEMTFTAMTKVPCPVCSNLVMPSDINRHLDSCLM</sequence>
<dbReference type="GO" id="GO:0006281">
    <property type="term" value="P:DNA repair"/>
    <property type="evidence" value="ECO:0007669"/>
    <property type="project" value="UniProtKB-KW"/>
</dbReference>
<proteinExistence type="inferred from homology"/>
<dbReference type="InterPro" id="IPR006640">
    <property type="entry name" value="SprT-like_domain"/>
</dbReference>
<accession>A0A1S3KFH4</accession>
<evidence type="ECO:0000256" key="7">
    <source>
        <dbReference type="ARBA" id="ARBA00022763"/>
    </source>
</evidence>
<dbReference type="GO" id="GO:0003697">
    <property type="term" value="F:single-stranded DNA binding"/>
    <property type="evidence" value="ECO:0007669"/>
    <property type="project" value="InterPro"/>
</dbReference>
<dbReference type="RefSeq" id="XP_013421237.1">
    <property type="nucleotide sequence ID" value="XM_013565783.1"/>
</dbReference>
<feature type="region of interest" description="Disordered" evidence="16">
    <location>
        <begin position="259"/>
        <end position="297"/>
    </location>
</feature>
<evidence type="ECO:0000256" key="9">
    <source>
        <dbReference type="ARBA" id="ARBA00022801"/>
    </source>
</evidence>
<feature type="domain" description="UBZ4-type" evidence="17">
    <location>
        <begin position="549"/>
        <end position="573"/>
    </location>
</feature>
<evidence type="ECO:0000256" key="3">
    <source>
        <dbReference type="ARBA" id="ARBA00010724"/>
    </source>
</evidence>
<keyword evidence="7 15" id="KW-0227">DNA damage</keyword>
<feature type="region of interest" description="Disordered" evidence="16">
    <location>
        <begin position="439"/>
        <end position="539"/>
    </location>
</feature>
<organism evidence="18 19">
    <name type="scientific">Lingula anatina</name>
    <name type="common">Brachiopod</name>
    <name type="synonym">Lingula unguis</name>
    <dbReference type="NCBI Taxonomy" id="7574"/>
    <lineage>
        <taxon>Eukaryota</taxon>
        <taxon>Metazoa</taxon>
        <taxon>Spiralia</taxon>
        <taxon>Lophotrochozoa</taxon>
        <taxon>Brachiopoda</taxon>
        <taxon>Linguliformea</taxon>
        <taxon>Lingulata</taxon>
        <taxon>Lingulida</taxon>
        <taxon>Linguloidea</taxon>
        <taxon>Lingulidae</taxon>
        <taxon>Lingula</taxon>
    </lineage>
</organism>
<dbReference type="SMART" id="SM00731">
    <property type="entry name" value="SprT"/>
    <property type="match status" value="1"/>
</dbReference>
<evidence type="ECO:0000256" key="8">
    <source>
        <dbReference type="ARBA" id="ARBA00022771"/>
    </source>
</evidence>
<feature type="compositionally biased region" description="Low complexity" evidence="16">
    <location>
        <begin position="56"/>
        <end position="70"/>
    </location>
</feature>
<dbReference type="GO" id="GO:0031593">
    <property type="term" value="F:polyubiquitin modification-dependent protein binding"/>
    <property type="evidence" value="ECO:0007669"/>
    <property type="project" value="TreeGrafter"/>
</dbReference>
<evidence type="ECO:0000256" key="11">
    <source>
        <dbReference type="ARBA" id="ARBA00023049"/>
    </source>
</evidence>
<feature type="compositionally biased region" description="Polar residues" evidence="16">
    <location>
        <begin position="459"/>
        <end position="474"/>
    </location>
</feature>
<evidence type="ECO:0000313" key="19">
    <source>
        <dbReference type="RefSeq" id="XP_013421237.1"/>
    </source>
</evidence>
<feature type="compositionally biased region" description="Low complexity" evidence="16">
    <location>
        <begin position="311"/>
        <end position="322"/>
    </location>
</feature>
<dbReference type="KEGG" id="lak:106181410"/>
<dbReference type="Proteomes" id="UP000085678">
    <property type="component" value="Unplaced"/>
</dbReference>
<name>A0A1S3KFH4_LINAN</name>
<dbReference type="Gene3D" id="3.30.160.60">
    <property type="entry name" value="Classic Zinc Finger"/>
    <property type="match status" value="1"/>
</dbReference>
<keyword evidence="5" id="KW-0645">Protease</keyword>
<evidence type="ECO:0000256" key="15">
    <source>
        <dbReference type="PROSITE-ProRule" id="PRU01256"/>
    </source>
</evidence>
<gene>
    <name evidence="19" type="primary">LOC106181410</name>
</gene>
<evidence type="ECO:0000256" key="12">
    <source>
        <dbReference type="ARBA" id="ARBA00023204"/>
    </source>
</evidence>
<keyword evidence="4" id="KW-0158">Chromosome</keyword>
<dbReference type="GO" id="GO:0005694">
    <property type="term" value="C:chromosome"/>
    <property type="evidence" value="ECO:0007669"/>
    <property type="project" value="UniProtKB-SubCell"/>
</dbReference>
<evidence type="ECO:0000256" key="5">
    <source>
        <dbReference type="ARBA" id="ARBA00022670"/>
    </source>
</evidence>
<keyword evidence="10" id="KW-0862">Zinc</keyword>
<evidence type="ECO:0000256" key="4">
    <source>
        <dbReference type="ARBA" id="ARBA00022454"/>
    </source>
</evidence>
<dbReference type="GO" id="GO:0005634">
    <property type="term" value="C:nucleus"/>
    <property type="evidence" value="ECO:0007669"/>
    <property type="project" value="UniProtKB-SubCell"/>
</dbReference>
<dbReference type="GO" id="GO:0006508">
    <property type="term" value="P:proteolysis"/>
    <property type="evidence" value="ECO:0007669"/>
    <property type="project" value="UniProtKB-KW"/>
</dbReference>
<keyword evidence="9" id="KW-0378">Hydrolase</keyword>
<dbReference type="PANTHER" id="PTHR21220">
    <property type="entry name" value="DNA-DEPENDENT METALLOPROTEASE SPRTN"/>
    <property type="match status" value="1"/>
</dbReference>
<feature type="compositionally biased region" description="Polar residues" evidence="16">
    <location>
        <begin position="345"/>
        <end position="371"/>
    </location>
</feature>
<evidence type="ECO:0000256" key="6">
    <source>
        <dbReference type="ARBA" id="ARBA00022723"/>
    </source>
</evidence>
<dbReference type="SMART" id="SM00734">
    <property type="entry name" value="ZnF_Rad18"/>
    <property type="match status" value="1"/>
</dbReference>
<dbReference type="GO" id="GO:0004222">
    <property type="term" value="F:metalloendopeptidase activity"/>
    <property type="evidence" value="ECO:0007669"/>
    <property type="project" value="InterPro"/>
</dbReference>
<feature type="region of interest" description="Disordered" evidence="16">
    <location>
        <begin position="310"/>
        <end position="371"/>
    </location>
</feature>
<evidence type="ECO:0000256" key="13">
    <source>
        <dbReference type="ARBA" id="ARBA00023242"/>
    </source>
</evidence>
<protein>
    <recommendedName>
        <fullName evidence="14">Protein with SprT-like domain at the N terminus</fullName>
    </recommendedName>
</protein>
<dbReference type="OrthoDB" id="5236983at2759"/>